<feature type="domain" description="DUF4935" evidence="1">
    <location>
        <begin position="10"/>
        <end position="179"/>
    </location>
</feature>
<organism evidence="2 3">
    <name type="scientific">Rufibacter sediminis</name>
    <dbReference type="NCBI Taxonomy" id="2762756"/>
    <lineage>
        <taxon>Bacteria</taxon>
        <taxon>Pseudomonadati</taxon>
        <taxon>Bacteroidota</taxon>
        <taxon>Cytophagia</taxon>
        <taxon>Cytophagales</taxon>
        <taxon>Hymenobacteraceae</taxon>
        <taxon>Rufibacter</taxon>
    </lineage>
</organism>
<keyword evidence="3" id="KW-1185">Reference proteome</keyword>
<evidence type="ECO:0000313" key="2">
    <source>
        <dbReference type="EMBL" id="MBC3541395.1"/>
    </source>
</evidence>
<dbReference type="Pfam" id="PF16289">
    <property type="entry name" value="PIN_12"/>
    <property type="match status" value="1"/>
</dbReference>
<evidence type="ECO:0000259" key="1">
    <source>
        <dbReference type="Pfam" id="PF16289"/>
    </source>
</evidence>
<accession>A0ABR6VWR2</accession>
<dbReference type="EMBL" id="JACOAF010000041">
    <property type="protein sequence ID" value="MBC3541395.1"/>
    <property type="molecule type" value="Genomic_DNA"/>
</dbReference>
<name>A0ABR6VWR2_9BACT</name>
<proteinExistence type="predicted"/>
<sequence length="369" mass="42425">MSGNLKTKNISLDTSFIEAQNFINGNIIKELGKFGREKRISIYMTDITLKEVHARFRKNLLQLEEKIKKPLNTLKSAGFILKNFNTYDALFNLPNYDTESLLQDFQAQFENWIKVSRITIINTAHLTIGDVFNDYFSNNPPFREGEKKHEFPDAFTLKGLEDYFSKKGESTYVISPDKDLQSKTSKTLIVVADGGLLLDTVNRTSSNLHDQELIDSIEQLFKVNKDSLLKDLELDIEWYIENELVNSPDYFLVSRKVTNVSNTGFEEFLITQLDEKGAVVTSKTTISFTAELSFFYNNKALYDPEHNSWFSSDNTNYQKSIVYSKAIPVTLIVYTKSEHSIRYETIKLSSLNNSYPLGIYELAMFNRTP</sequence>
<gene>
    <name evidence="2" type="ORF">H7U12_17000</name>
</gene>
<dbReference type="Proteomes" id="UP000659698">
    <property type="component" value="Unassembled WGS sequence"/>
</dbReference>
<dbReference type="RefSeq" id="WP_186640224.1">
    <property type="nucleotide sequence ID" value="NZ_JACOAF010000041.1"/>
</dbReference>
<comment type="caution">
    <text evidence="2">The sequence shown here is derived from an EMBL/GenBank/DDBJ whole genome shotgun (WGS) entry which is preliminary data.</text>
</comment>
<reference evidence="2 3" key="1">
    <citation type="journal article" date="2019" name="Int. J. Syst. Evol. Microbiol.">
        <title>Rufibacter sediminis sp. nov., isolated from freshwater lake sediment.</title>
        <authorList>
            <person name="Qu J.H."/>
            <person name="Zhang L.J."/>
            <person name="Fu Y.H."/>
            <person name="Li H.F."/>
        </authorList>
    </citation>
    <scope>NUCLEOTIDE SEQUENCE [LARGE SCALE GENOMIC DNA]</scope>
    <source>
        <strain evidence="2 3">H-1</strain>
    </source>
</reference>
<dbReference type="InterPro" id="IPR032557">
    <property type="entry name" value="DUF4935"/>
</dbReference>
<evidence type="ECO:0000313" key="3">
    <source>
        <dbReference type="Proteomes" id="UP000659698"/>
    </source>
</evidence>
<protein>
    <submittedName>
        <fullName evidence="2">DUF4935 domain-containing protein</fullName>
    </submittedName>
</protein>